<protein>
    <submittedName>
        <fullName evidence="1">Uncharacterized protein</fullName>
    </submittedName>
</protein>
<gene>
    <name evidence="1" type="ORF">ACCO45_008388</name>
</gene>
<accession>A0ACC4DN58</accession>
<reference evidence="1" key="1">
    <citation type="submission" date="2024-12" db="EMBL/GenBank/DDBJ databases">
        <title>Comparative genomics and development of molecular markers within Purpureocillium lilacinum and among Purpureocillium species.</title>
        <authorList>
            <person name="Yeh Z.-Y."/>
            <person name="Ni N.-T."/>
            <person name="Lo P.-H."/>
            <person name="Mushyakhwo K."/>
            <person name="Lin C.-F."/>
            <person name="Nai Y.-S."/>
        </authorList>
    </citation>
    <scope>NUCLEOTIDE SEQUENCE</scope>
    <source>
        <strain evidence="1">NCHU-NPUST-175</strain>
    </source>
</reference>
<name>A0ACC4DN58_PURLI</name>
<evidence type="ECO:0000313" key="2">
    <source>
        <dbReference type="Proteomes" id="UP001638806"/>
    </source>
</evidence>
<proteinExistence type="predicted"/>
<dbReference type="EMBL" id="JBGNUJ010000007">
    <property type="protein sequence ID" value="KAL3957810.1"/>
    <property type="molecule type" value="Genomic_DNA"/>
</dbReference>
<comment type="caution">
    <text evidence="1">The sequence shown here is derived from an EMBL/GenBank/DDBJ whole genome shotgun (WGS) entry which is preliminary data.</text>
</comment>
<evidence type="ECO:0000313" key="1">
    <source>
        <dbReference type="EMBL" id="KAL3957810.1"/>
    </source>
</evidence>
<dbReference type="Proteomes" id="UP001638806">
    <property type="component" value="Unassembled WGS sequence"/>
</dbReference>
<keyword evidence="2" id="KW-1185">Reference proteome</keyword>
<organism evidence="1 2">
    <name type="scientific">Purpureocillium lilacinum</name>
    <name type="common">Paecilomyces lilacinus</name>
    <dbReference type="NCBI Taxonomy" id="33203"/>
    <lineage>
        <taxon>Eukaryota</taxon>
        <taxon>Fungi</taxon>
        <taxon>Dikarya</taxon>
        <taxon>Ascomycota</taxon>
        <taxon>Pezizomycotina</taxon>
        <taxon>Sordariomycetes</taxon>
        <taxon>Hypocreomycetidae</taxon>
        <taxon>Hypocreales</taxon>
        <taxon>Ophiocordycipitaceae</taxon>
        <taxon>Purpureocillium</taxon>
    </lineage>
</organism>
<sequence length="367" mass="39316">MLSITSVGLLLDSQELRCPREDTKAPRPRRHQPAWLPGKGTVSNCPGAFFGPVSRLPDGSSGVLAGGAQEPLARPHFQGSMLAQRDGRPVSGRSAVKLNSPILLWHAEPIVAPSGLQRQSTPVAQRKKSRAPVGILALAQSGGTDASPRLPGPKFIRHMPLGAAAFGGASSATWAGARPSRPGGWWIRGRAPLRRCPDLVPAGRSSRDSTSRNCLVAIAGPASRQKRDTQIIQGEHKSASAMSPQPRQVCSILDAQVLMLPTRSPRGAALAMRRRLPVGSEPPRLRKSQNWFHLPLKATPQKPQFVRSGLLATPRHYPWIRVPGGRRSGGLQGGSGGTLAANSSPEMSLQQRKVRSDQFGQPPRRSL</sequence>